<dbReference type="PANTHER" id="PTHR47234">
    <property type="match status" value="1"/>
</dbReference>
<dbReference type="InterPro" id="IPR036942">
    <property type="entry name" value="Beta-barrel_TonB_sf"/>
</dbReference>
<evidence type="ECO:0000256" key="3">
    <source>
        <dbReference type="ARBA" id="ARBA00023237"/>
    </source>
</evidence>
<dbReference type="Proteomes" id="UP000242857">
    <property type="component" value="Unassembled WGS sequence"/>
</dbReference>
<keyword evidence="2" id="KW-0472">Membrane</keyword>
<evidence type="ECO:0000313" key="5">
    <source>
        <dbReference type="EMBL" id="SHF07006.1"/>
    </source>
</evidence>
<keyword evidence="3" id="KW-0998">Cell outer membrane</keyword>
<dbReference type="InterPro" id="IPR000531">
    <property type="entry name" value="Beta-barrel_TonB"/>
</dbReference>
<organism evidence="5 6">
    <name type="scientific">Thermomonas hydrothermalis</name>
    <dbReference type="NCBI Taxonomy" id="213588"/>
    <lineage>
        <taxon>Bacteria</taxon>
        <taxon>Pseudomonadati</taxon>
        <taxon>Pseudomonadota</taxon>
        <taxon>Gammaproteobacteria</taxon>
        <taxon>Lysobacterales</taxon>
        <taxon>Lysobacteraceae</taxon>
        <taxon>Thermomonas</taxon>
    </lineage>
</organism>
<name>A0A1M4YNN7_9GAMM</name>
<dbReference type="SUPFAM" id="SSF56935">
    <property type="entry name" value="Porins"/>
    <property type="match status" value="1"/>
</dbReference>
<protein>
    <submittedName>
        <fullName evidence="5">TonB dependent receptor</fullName>
    </submittedName>
</protein>
<dbReference type="Pfam" id="PF00593">
    <property type="entry name" value="TonB_dep_Rec_b-barrel"/>
    <property type="match status" value="1"/>
</dbReference>
<keyword evidence="5" id="KW-0675">Receptor</keyword>
<dbReference type="GO" id="GO:0009279">
    <property type="term" value="C:cell outer membrane"/>
    <property type="evidence" value="ECO:0007669"/>
    <property type="project" value="UniProtKB-SubCell"/>
</dbReference>
<sequence length="228" mass="25831">MNNQVQAQSRDRLRQTEADCRLGQTDTGAPVDIHSPTCVDALARVIRDANGDITSVHFAPINIAREQTSGIDVTANYRIQTALGDLRLTGNYNWTRRHTRQQYPGDPIEDMLAVTFSDATLPRTKGNLGADWSRGTWGASIFGTYLGRVANYDNDAWIHATWRFNASARYAVNDHLRLTLMIDNLFNQMPPRDRTWGNYPYYDTSWFDSIGRSLFLQLTWKLGGKALD</sequence>
<evidence type="ECO:0000256" key="1">
    <source>
        <dbReference type="ARBA" id="ARBA00004442"/>
    </source>
</evidence>
<evidence type="ECO:0000259" key="4">
    <source>
        <dbReference type="Pfam" id="PF00593"/>
    </source>
</evidence>
<keyword evidence="6" id="KW-1185">Reference proteome</keyword>
<accession>A0A1M4YNN7</accession>
<gene>
    <name evidence="5" type="ORF">SAMN02745204_01732</name>
</gene>
<feature type="domain" description="TonB-dependent receptor-like beta-barrel" evidence="4">
    <location>
        <begin position="53"/>
        <end position="185"/>
    </location>
</feature>
<dbReference type="PANTHER" id="PTHR47234:SF1">
    <property type="entry name" value="TONB-DEPENDENT RECEPTOR"/>
    <property type="match status" value="1"/>
</dbReference>
<dbReference type="AlphaFoldDB" id="A0A1M4YNN7"/>
<dbReference type="Gene3D" id="2.40.170.20">
    <property type="entry name" value="TonB-dependent receptor, beta-barrel domain"/>
    <property type="match status" value="1"/>
</dbReference>
<reference evidence="6" key="1">
    <citation type="submission" date="2016-11" db="EMBL/GenBank/DDBJ databases">
        <authorList>
            <person name="Varghese N."/>
            <person name="Submissions S."/>
        </authorList>
    </citation>
    <scope>NUCLEOTIDE SEQUENCE [LARGE SCALE GENOMIC DNA]</scope>
    <source>
        <strain evidence="6">DSM 14834</strain>
    </source>
</reference>
<evidence type="ECO:0000256" key="2">
    <source>
        <dbReference type="ARBA" id="ARBA00023136"/>
    </source>
</evidence>
<dbReference type="EMBL" id="FQUK01000028">
    <property type="protein sequence ID" value="SHF07006.1"/>
    <property type="molecule type" value="Genomic_DNA"/>
</dbReference>
<dbReference type="STRING" id="213588.SAMN02745204_01732"/>
<proteinExistence type="predicted"/>
<evidence type="ECO:0000313" key="6">
    <source>
        <dbReference type="Proteomes" id="UP000242857"/>
    </source>
</evidence>
<comment type="subcellular location">
    <subcellularLocation>
        <location evidence="1">Cell outer membrane</location>
    </subcellularLocation>
</comment>